<dbReference type="Proteomes" id="UP000324222">
    <property type="component" value="Unassembled WGS sequence"/>
</dbReference>
<sequence length="89" mass="9375">MLGCLGAARCRRGGSQHRNFTNGQTCSVPDRLEKKEGGVATFASYSSHSASSTYLAAVLTLSVGECSLETAEGHPTLRTQWELIVTSAG</sequence>
<dbReference type="AlphaFoldDB" id="A0A5B7DEG5"/>
<organism evidence="1 2">
    <name type="scientific">Portunus trituberculatus</name>
    <name type="common">Swimming crab</name>
    <name type="synonym">Neptunus trituberculatus</name>
    <dbReference type="NCBI Taxonomy" id="210409"/>
    <lineage>
        <taxon>Eukaryota</taxon>
        <taxon>Metazoa</taxon>
        <taxon>Ecdysozoa</taxon>
        <taxon>Arthropoda</taxon>
        <taxon>Crustacea</taxon>
        <taxon>Multicrustacea</taxon>
        <taxon>Malacostraca</taxon>
        <taxon>Eumalacostraca</taxon>
        <taxon>Eucarida</taxon>
        <taxon>Decapoda</taxon>
        <taxon>Pleocyemata</taxon>
        <taxon>Brachyura</taxon>
        <taxon>Eubrachyura</taxon>
        <taxon>Portunoidea</taxon>
        <taxon>Portunidae</taxon>
        <taxon>Portuninae</taxon>
        <taxon>Portunus</taxon>
    </lineage>
</organism>
<gene>
    <name evidence="1" type="ORF">E2C01_012369</name>
</gene>
<dbReference type="EMBL" id="VSRR010000772">
    <property type="protein sequence ID" value="MPC19455.1"/>
    <property type="molecule type" value="Genomic_DNA"/>
</dbReference>
<keyword evidence="2" id="KW-1185">Reference proteome</keyword>
<reference evidence="1 2" key="1">
    <citation type="submission" date="2019-05" db="EMBL/GenBank/DDBJ databases">
        <title>Another draft genome of Portunus trituberculatus and its Hox gene families provides insights of decapod evolution.</title>
        <authorList>
            <person name="Jeong J.-H."/>
            <person name="Song I."/>
            <person name="Kim S."/>
            <person name="Choi T."/>
            <person name="Kim D."/>
            <person name="Ryu S."/>
            <person name="Kim W."/>
        </authorList>
    </citation>
    <scope>NUCLEOTIDE SEQUENCE [LARGE SCALE GENOMIC DNA]</scope>
    <source>
        <tissue evidence="1">Muscle</tissue>
    </source>
</reference>
<evidence type="ECO:0000313" key="1">
    <source>
        <dbReference type="EMBL" id="MPC19455.1"/>
    </source>
</evidence>
<comment type="caution">
    <text evidence="1">The sequence shown here is derived from an EMBL/GenBank/DDBJ whole genome shotgun (WGS) entry which is preliminary data.</text>
</comment>
<accession>A0A5B7DEG5</accession>
<evidence type="ECO:0000313" key="2">
    <source>
        <dbReference type="Proteomes" id="UP000324222"/>
    </source>
</evidence>
<protein>
    <submittedName>
        <fullName evidence="1">Uncharacterized protein</fullName>
    </submittedName>
</protein>
<proteinExistence type="predicted"/>
<name>A0A5B7DEG5_PORTR</name>